<dbReference type="RefSeq" id="WP_006806255.1">
    <property type="nucleotide sequence ID" value="NZ_ADAD01000007.1"/>
</dbReference>
<protein>
    <recommendedName>
        <fullName evidence="4">DUF3887 domain-containing protein</fullName>
    </recommendedName>
</protein>
<evidence type="ECO:0000313" key="3">
    <source>
        <dbReference type="Proteomes" id="UP000004226"/>
    </source>
</evidence>
<dbReference type="Proteomes" id="UP000004226">
    <property type="component" value="Unassembled WGS sequence"/>
</dbReference>
<dbReference type="AlphaFoldDB" id="D0GID1"/>
<organism evidence="2 3">
    <name type="scientific">Pseudoleptotrichia goodfellowii F0264</name>
    <dbReference type="NCBI Taxonomy" id="596323"/>
    <lineage>
        <taxon>Bacteria</taxon>
        <taxon>Fusobacteriati</taxon>
        <taxon>Fusobacteriota</taxon>
        <taxon>Fusobacteriia</taxon>
        <taxon>Fusobacteriales</taxon>
        <taxon>Leptotrichiaceae</taxon>
        <taxon>Pseudoleptotrichia</taxon>
    </lineage>
</organism>
<accession>D0GID1</accession>
<comment type="caution">
    <text evidence="2">The sequence shown here is derived from an EMBL/GenBank/DDBJ whole genome shotgun (WGS) entry which is preliminary data.</text>
</comment>
<gene>
    <name evidence="2" type="ORF">HMPREF0554_1559</name>
</gene>
<proteinExistence type="predicted"/>
<keyword evidence="3" id="KW-1185">Reference proteome</keyword>
<sequence>MKKIILLIFITLAIISFPATQNEIENDKKIIKSQTEFIIELFKSDSLNNYLKSYMNLQNDDGSLTKEDIEKLSDFYSDYINSNKYEIKDVKITGKKATVYMSISIIDIDKYSSEIIGDIKKLATQKKTSDKRNSDEFSSEEFVKNFFNNFKENKCKKKNKRLKNRI</sequence>
<name>D0GID1_9FUSO</name>
<feature type="chain" id="PRO_5003008472" description="DUF3887 domain-containing protein" evidence="1">
    <location>
        <begin position="22"/>
        <end position="166"/>
    </location>
</feature>
<evidence type="ECO:0000313" key="2">
    <source>
        <dbReference type="EMBL" id="EEY36148.1"/>
    </source>
</evidence>
<keyword evidence="1" id="KW-0732">Signal</keyword>
<evidence type="ECO:0000256" key="1">
    <source>
        <dbReference type="SAM" id="SignalP"/>
    </source>
</evidence>
<reference evidence="2 3" key="1">
    <citation type="submission" date="2009-10" db="EMBL/GenBank/DDBJ databases">
        <authorList>
            <person name="Harkins D.M."/>
            <person name="Madupu R."/>
            <person name="Durkin A.S."/>
            <person name="Torralba M."/>
            <person name="Methe B."/>
            <person name="Sutton G.G."/>
            <person name="Strausberg R.L."/>
            <person name="Nelson K.E."/>
        </authorList>
    </citation>
    <scope>NUCLEOTIDE SEQUENCE [LARGE SCALE GENOMIC DNA]</scope>
    <source>
        <strain evidence="2 3">F0264</strain>
    </source>
</reference>
<dbReference type="EMBL" id="ADAD01000007">
    <property type="protein sequence ID" value="EEY36148.1"/>
    <property type="molecule type" value="Genomic_DNA"/>
</dbReference>
<feature type="signal peptide" evidence="1">
    <location>
        <begin position="1"/>
        <end position="21"/>
    </location>
</feature>
<evidence type="ECO:0008006" key="4">
    <source>
        <dbReference type="Google" id="ProtNLM"/>
    </source>
</evidence>